<keyword evidence="3" id="KW-0479">Metal-binding</keyword>
<dbReference type="GO" id="GO:0004326">
    <property type="term" value="F:tetrahydrofolylpolyglutamate synthase activity"/>
    <property type="evidence" value="ECO:0007669"/>
    <property type="project" value="InterPro"/>
</dbReference>
<dbReference type="InterPro" id="IPR036615">
    <property type="entry name" value="Mur_ligase_C_dom_sf"/>
</dbReference>
<evidence type="ECO:0000256" key="6">
    <source>
        <dbReference type="ARBA" id="ARBA00022842"/>
    </source>
</evidence>
<dbReference type="InterPro" id="IPR036565">
    <property type="entry name" value="Mur-like_cat_sf"/>
</dbReference>
<protein>
    <recommendedName>
        <fullName evidence="9">Mur ligase</fullName>
    </recommendedName>
</protein>
<gene>
    <name evidence="7" type="ORF">H0H81_000332</name>
</gene>
<keyword evidence="4" id="KW-0547">Nucleotide-binding</keyword>
<proteinExistence type="inferred from homology"/>
<dbReference type="InterPro" id="IPR018109">
    <property type="entry name" value="Folylpolyglutamate_synth_CS"/>
</dbReference>
<keyword evidence="6" id="KW-0460">Magnesium</keyword>
<evidence type="ECO:0000256" key="2">
    <source>
        <dbReference type="ARBA" id="ARBA00022598"/>
    </source>
</evidence>
<dbReference type="Gene3D" id="3.90.190.20">
    <property type="entry name" value="Mur ligase, C-terminal domain"/>
    <property type="match status" value="1"/>
</dbReference>
<evidence type="ECO:0000256" key="3">
    <source>
        <dbReference type="ARBA" id="ARBA00022723"/>
    </source>
</evidence>
<dbReference type="GO" id="GO:0005829">
    <property type="term" value="C:cytosol"/>
    <property type="evidence" value="ECO:0007669"/>
    <property type="project" value="TreeGrafter"/>
</dbReference>
<evidence type="ECO:0000256" key="5">
    <source>
        <dbReference type="ARBA" id="ARBA00022840"/>
    </source>
</evidence>
<accession>A0A9P7KK99</accession>
<dbReference type="GO" id="GO:0005524">
    <property type="term" value="F:ATP binding"/>
    <property type="evidence" value="ECO:0007669"/>
    <property type="project" value="UniProtKB-KW"/>
</dbReference>
<evidence type="ECO:0008006" key="9">
    <source>
        <dbReference type="Google" id="ProtNLM"/>
    </source>
</evidence>
<dbReference type="GO" id="GO:0005739">
    <property type="term" value="C:mitochondrion"/>
    <property type="evidence" value="ECO:0007669"/>
    <property type="project" value="TreeGrafter"/>
</dbReference>
<dbReference type="EMBL" id="JABCKI010000052">
    <property type="protein sequence ID" value="KAG5653443.1"/>
    <property type="molecule type" value="Genomic_DNA"/>
</dbReference>
<dbReference type="GO" id="GO:0008841">
    <property type="term" value="F:dihydrofolate synthase activity"/>
    <property type="evidence" value="ECO:0007669"/>
    <property type="project" value="TreeGrafter"/>
</dbReference>
<dbReference type="PANTHER" id="PTHR11136">
    <property type="entry name" value="FOLYLPOLYGLUTAMATE SYNTHASE-RELATED"/>
    <property type="match status" value="1"/>
</dbReference>
<evidence type="ECO:0000313" key="7">
    <source>
        <dbReference type="EMBL" id="KAG5653443.1"/>
    </source>
</evidence>
<evidence type="ECO:0000256" key="1">
    <source>
        <dbReference type="ARBA" id="ARBA00008276"/>
    </source>
</evidence>
<dbReference type="OrthoDB" id="5212574at2759"/>
<comment type="similarity">
    <text evidence="1">Belongs to the folylpolyglutamate synthase family.</text>
</comment>
<evidence type="ECO:0000256" key="4">
    <source>
        <dbReference type="ARBA" id="ARBA00022741"/>
    </source>
</evidence>
<dbReference type="InterPro" id="IPR001645">
    <property type="entry name" value="Folylpolyglutamate_synth"/>
</dbReference>
<dbReference type="PANTHER" id="PTHR11136:SF0">
    <property type="entry name" value="DIHYDROFOLATE SYNTHETASE-RELATED"/>
    <property type="match status" value="1"/>
</dbReference>
<reference evidence="7" key="1">
    <citation type="submission" date="2021-02" db="EMBL/GenBank/DDBJ databases">
        <authorList>
            <person name="Nieuwenhuis M."/>
            <person name="Van De Peppel L.J.J."/>
        </authorList>
    </citation>
    <scope>NUCLEOTIDE SEQUENCE</scope>
    <source>
        <strain evidence="7">D49</strain>
    </source>
</reference>
<dbReference type="Proteomes" id="UP000717328">
    <property type="component" value="Unassembled WGS sequence"/>
</dbReference>
<dbReference type="Gene3D" id="3.40.1190.10">
    <property type="entry name" value="Mur-like, catalytic domain"/>
    <property type="match status" value="1"/>
</dbReference>
<reference evidence="7" key="2">
    <citation type="submission" date="2021-10" db="EMBL/GenBank/DDBJ databases">
        <title>Phylogenomics reveals ancestral predisposition of the termite-cultivated fungus Termitomyces towards a domesticated lifestyle.</title>
        <authorList>
            <person name="Auxier B."/>
            <person name="Grum-Grzhimaylo A."/>
            <person name="Cardenas M.E."/>
            <person name="Lodge J.D."/>
            <person name="Laessoe T."/>
            <person name="Pedersen O."/>
            <person name="Smith M.E."/>
            <person name="Kuyper T.W."/>
            <person name="Franco-Molano E.A."/>
            <person name="Baroni T.J."/>
            <person name="Aanen D.K."/>
        </authorList>
    </citation>
    <scope>NUCLEOTIDE SEQUENCE</scope>
    <source>
        <strain evidence="7">D49</strain>
    </source>
</reference>
<dbReference type="GO" id="GO:0046872">
    <property type="term" value="F:metal ion binding"/>
    <property type="evidence" value="ECO:0007669"/>
    <property type="project" value="UniProtKB-KW"/>
</dbReference>
<dbReference type="PROSITE" id="PS01012">
    <property type="entry name" value="FOLYLPOLYGLU_SYNT_2"/>
    <property type="match status" value="1"/>
</dbReference>
<keyword evidence="2" id="KW-0436">Ligase</keyword>
<dbReference type="PROSITE" id="PS01011">
    <property type="entry name" value="FOLYLPOLYGLU_SYNT_1"/>
    <property type="match status" value="1"/>
</dbReference>
<keyword evidence="5" id="KW-0067">ATP-binding</keyword>
<dbReference type="SUPFAM" id="SSF53623">
    <property type="entry name" value="MurD-like peptide ligases, catalytic domain"/>
    <property type="match status" value="1"/>
</dbReference>
<dbReference type="SUPFAM" id="SSF53244">
    <property type="entry name" value="MurD-like peptide ligases, peptide-binding domain"/>
    <property type="match status" value="1"/>
</dbReference>
<name>A0A9P7KK99_9AGAR</name>
<dbReference type="NCBIfam" id="TIGR01499">
    <property type="entry name" value="folC"/>
    <property type="match status" value="1"/>
</dbReference>
<evidence type="ECO:0000313" key="8">
    <source>
        <dbReference type="Proteomes" id="UP000717328"/>
    </source>
</evidence>
<comment type="caution">
    <text evidence="7">The sequence shown here is derived from an EMBL/GenBank/DDBJ whole genome shotgun (WGS) entry which is preliminary data.</text>
</comment>
<keyword evidence="8" id="KW-1185">Reference proteome</keyword>
<sequence length="479" mass="51900">MSIDLSLDRLRILAGHLPRYTRPTFHIAGTNGKGSVSAIITSILRNSSPPLSVGRYNSPHLVSVHDCIAINDETVDLNVYLDARNRVESADREHGTKLTSFELLTATALLVFEEAHLDFVVLEVGMGGRLDATNIIPDDSVLLSALTTVDLDHQAFLGNTVVEIAREKAGIARRGHPFVLGRQKNPGVTEAVGEVVEKAGGYLVQYLEVIKRDWDEAVDGPPGLSFTFTSASAFKEPAPQPVRVCMPCFSEELRALLPLYGDHQLDNLGVALAAISESLARPLCDQYNLRSRITPHTVSRGIRATRWPGRLSFHLTSINPSQSRPLLVLADGAHNPASSATLSAYITRLLSSVEAQTPINLTYILALSHSPPKTPLETLSPILPPTIPSNSTAEVKVNVACLRFTPPEGMPWIKSVAPGDLRDVVSTLVPDARVWVAEENASDQLEKALEWTVGRGGEGLVIVAGSLYLVADLYRFLGQ</sequence>
<organism evidence="7 8">
    <name type="scientific">Sphagnurus paluster</name>
    <dbReference type="NCBI Taxonomy" id="117069"/>
    <lineage>
        <taxon>Eukaryota</taxon>
        <taxon>Fungi</taxon>
        <taxon>Dikarya</taxon>
        <taxon>Basidiomycota</taxon>
        <taxon>Agaricomycotina</taxon>
        <taxon>Agaricomycetes</taxon>
        <taxon>Agaricomycetidae</taxon>
        <taxon>Agaricales</taxon>
        <taxon>Tricholomatineae</taxon>
        <taxon>Lyophyllaceae</taxon>
        <taxon>Sphagnurus</taxon>
    </lineage>
</organism>
<dbReference type="AlphaFoldDB" id="A0A9P7KK99"/>